<dbReference type="PROSITE" id="PS51729">
    <property type="entry name" value="GNAT_YJDJ"/>
    <property type="match status" value="1"/>
</dbReference>
<proteinExistence type="predicted"/>
<dbReference type="InterPro" id="IPR031165">
    <property type="entry name" value="GNAT_YJDJ"/>
</dbReference>
<dbReference type="AlphaFoldDB" id="A0A810KZG1"/>
<name>A0A810KZG1_9ACTN</name>
<dbReference type="KEGG" id="aser:Asera_27380"/>
<dbReference type="CDD" id="cd04301">
    <property type="entry name" value="NAT_SF"/>
    <property type="match status" value="1"/>
</dbReference>
<feature type="domain" description="N-acetyltransferase" evidence="1">
    <location>
        <begin position="26"/>
        <end position="113"/>
    </location>
</feature>
<protein>
    <recommendedName>
        <fullName evidence="1">N-acetyltransferase domain-containing protein</fullName>
    </recommendedName>
</protein>
<accession>A0A810KZG1</accession>
<dbReference type="RefSeq" id="WP_051803025.1">
    <property type="nucleotide sequence ID" value="NZ_AP023354.1"/>
</dbReference>
<dbReference type="InterPro" id="IPR016181">
    <property type="entry name" value="Acyl_CoA_acyltransferase"/>
</dbReference>
<evidence type="ECO:0000313" key="3">
    <source>
        <dbReference type="Proteomes" id="UP000680750"/>
    </source>
</evidence>
<dbReference type="Proteomes" id="UP000680750">
    <property type="component" value="Chromosome"/>
</dbReference>
<dbReference type="Pfam" id="PF14542">
    <property type="entry name" value="Acetyltransf_CG"/>
    <property type="match status" value="1"/>
</dbReference>
<organism evidence="2 3">
    <name type="scientific">Actinocatenispora sera</name>
    <dbReference type="NCBI Taxonomy" id="390989"/>
    <lineage>
        <taxon>Bacteria</taxon>
        <taxon>Bacillati</taxon>
        <taxon>Actinomycetota</taxon>
        <taxon>Actinomycetes</taxon>
        <taxon>Micromonosporales</taxon>
        <taxon>Micromonosporaceae</taxon>
        <taxon>Actinocatenispora</taxon>
    </lineage>
</organism>
<keyword evidence="3" id="KW-1185">Reference proteome</keyword>
<dbReference type="SUPFAM" id="SSF55729">
    <property type="entry name" value="Acyl-CoA N-acyltransferases (Nat)"/>
    <property type="match status" value="1"/>
</dbReference>
<reference evidence="2" key="1">
    <citation type="submission" date="2020-08" db="EMBL/GenBank/DDBJ databases">
        <title>Whole genome shotgun sequence of Actinocatenispora sera NBRC 101916.</title>
        <authorList>
            <person name="Komaki H."/>
            <person name="Tamura T."/>
        </authorList>
    </citation>
    <scope>NUCLEOTIDE SEQUENCE</scope>
    <source>
        <strain evidence="2">NBRC 101916</strain>
    </source>
</reference>
<gene>
    <name evidence="2" type="ORF">Asera_27380</name>
</gene>
<sequence>MTDPTKSTTNKGIDTSRAEPLDLTVINDEQAGVYGAFVGDREIAGLPYTVAGPDRLVLLATSVFPEFRHRGVGTELVRRALDDIRTRGKTVTVMCPIVRSFVDDNPRYADLIDAQHPGVTRPR</sequence>
<evidence type="ECO:0000313" key="2">
    <source>
        <dbReference type="EMBL" id="BCJ28630.1"/>
    </source>
</evidence>
<dbReference type="EMBL" id="AP023354">
    <property type="protein sequence ID" value="BCJ28630.1"/>
    <property type="molecule type" value="Genomic_DNA"/>
</dbReference>
<evidence type="ECO:0000259" key="1">
    <source>
        <dbReference type="PROSITE" id="PS51729"/>
    </source>
</evidence>
<dbReference type="Gene3D" id="3.40.630.30">
    <property type="match status" value="1"/>
</dbReference>